<gene>
    <name evidence="2" type="ORF">GSTUAT00000117001</name>
</gene>
<reference evidence="2" key="1">
    <citation type="submission" date="2015-10" db="EMBL/GenBank/DDBJ databases">
        <authorList>
            <person name="Regsiter A."/>
            <person name="william w."/>
        </authorList>
    </citation>
    <scope>NUCLEOTIDE SEQUENCE</scope>
    <source>
        <strain evidence="2">Montdore</strain>
    </source>
</reference>
<feature type="compositionally biased region" description="Polar residues" evidence="1">
    <location>
        <begin position="367"/>
        <end position="381"/>
    </location>
</feature>
<name>A0A292QAK4_9PEZI</name>
<feature type="region of interest" description="Disordered" evidence="1">
    <location>
        <begin position="1"/>
        <end position="42"/>
    </location>
</feature>
<feature type="region of interest" description="Disordered" evidence="1">
    <location>
        <begin position="367"/>
        <end position="459"/>
    </location>
</feature>
<organism evidence="2 3">
    <name type="scientific">Tuber aestivum</name>
    <name type="common">summer truffle</name>
    <dbReference type="NCBI Taxonomy" id="59557"/>
    <lineage>
        <taxon>Eukaryota</taxon>
        <taxon>Fungi</taxon>
        <taxon>Dikarya</taxon>
        <taxon>Ascomycota</taxon>
        <taxon>Pezizomycotina</taxon>
        <taxon>Pezizomycetes</taxon>
        <taxon>Pezizales</taxon>
        <taxon>Tuberaceae</taxon>
        <taxon>Tuber</taxon>
    </lineage>
</organism>
<sequence length="473" mass="50204">MCFGNARFRKRHAPGLTKNPNSDEWLKPIKTDKHGTGPLPPALPAPLVTRIGTAGVMGSPPSLGTSAPAIAIESPDNMLIEFNANGIKDSLSTTLVGAPTDEVDGKPEKVGGIACKIPEIEDEQGKRSVDSHTINVNISAESSMANIFEKAIIEATAEETAGPKDEIKATTGNFEAAGLGDMATHASGGGGSEEGDGEKPGSANFSGFSGDFTRDDGSEGSAATAEISGQWVECVKEVKGTEAEPAVVETTEMGVAKALRKKVVITSLDPGPIVDFSNVGGVEVPDPALFHDMYTGSIWSEGVASRDPGILLARSGDYRRYGLEPPEDCIKDEEDTPELTYTADGMAITPGLVERYIRLREWKTRNEPQSYYPTPQSTPNHDSGGKKPDRSGGGRHCENGSGRGHHMPATLTPESRWSYSGNNSTLGTSPYYSSPSDRYRTPRNCQLGSPASFPPAKLGGNRVPISNLPRFWS</sequence>
<proteinExistence type="predicted"/>
<dbReference type="AlphaFoldDB" id="A0A292QAK4"/>
<feature type="compositionally biased region" description="Polar residues" evidence="1">
    <location>
        <begin position="412"/>
        <end position="427"/>
    </location>
</feature>
<evidence type="ECO:0000313" key="2">
    <source>
        <dbReference type="EMBL" id="CUS15840.1"/>
    </source>
</evidence>
<evidence type="ECO:0000256" key="1">
    <source>
        <dbReference type="SAM" id="MobiDB-lite"/>
    </source>
</evidence>
<evidence type="ECO:0000313" key="3">
    <source>
        <dbReference type="Proteomes" id="UP001412239"/>
    </source>
</evidence>
<keyword evidence="3" id="KW-1185">Reference proteome</keyword>
<feature type="compositionally biased region" description="Basic and acidic residues" evidence="1">
    <location>
        <begin position="383"/>
        <end position="398"/>
    </location>
</feature>
<dbReference type="EMBL" id="LN890943">
    <property type="protein sequence ID" value="CUS15840.1"/>
    <property type="molecule type" value="Genomic_DNA"/>
</dbReference>
<feature type="region of interest" description="Disordered" evidence="1">
    <location>
        <begin position="181"/>
        <end position="225"/>
    </location>
</feature>
<feature type="compositionally biased region" description="Basic and acidic residues" evidence="1">
    <location>
        <begin position="24"/>
        <end position="35"/>
    </location>
</feature>
<dbReference type="Proteomes" id="UP001412239">
    <property type="component" value="Unassembled WGS sequence"/>
</dbReference>
<accession>A0A292QAK4</accession>
<protein>
    <submittedName>
        <fullName evidence="2">Uncharacterized protein</fullName>
    </submittedName>
</protein>